<evidence type="ECO:0000259" key="2">
    <source>
        <dbReference type="Pfam" id="PF13590"/>
    </source>
</evidence>
<dbReference type="Pfam" id="PF13590">
    <property type="entry name" value="DUF4136"/>
    <property type="match status" value="1"/>
</dbReference>
<feature type="signal peptide" evidence="1">
    <location>
        <begin position="1"/>
        <end position="18"/>
    </location>
</feature>
<keyword evidence="4" id="KW-1185">Reference proteome</keyword>
<evidence type="ECO:0000313" key="3">
    <source>
        <dbReference type="EMBL" id="MDT0648359.1"/>
    </source>
</evidence>
<evidence type="ECO:0000313" key="4">
    <source>
        <dbReference type="Proteomes" id="UP001245285"/>
    </source>
</evidence>
<dbReference type="RefSeq" id="WP_311496452.1">
    <property type="nucleotide sequence ID" value="NZ_JAVRHO010000040.1"/>
</dbReference>
<comment type="caution">
    <text evidence="3">The sequence shown here is derived from an EMBL/GenBank/DDBJ whole genome shotgun (WGS) entry which is preliminary data.</text>
</comment>
<reference evidence="3 4" key="1">
    <citation type="submission" date="2023-09" db="EMBL/GenBank/DDBJ databases">
        <authorList>
            <person name="Rey-Velasco X."/>
        </authorList>
    </citation>
    <scope>NUCLEOTIDE SEQUENCE [LARGE SCALE GENOMIC DNA]</scope>
    <source>
        <strain evidence="3 4">F260</strain>
    </source>
</reference>
<feature type="chain" id="PRO_5046943944" evidence="1">
    <location>
        <begin position="19"/>
        <end position="193"/>
    </location>
</feature>
<protein>
    <submittedName>
        <fullName evidence="3">DUF4136 domain-containing protein</fullName>
    </submittedName>
</protein>
<evidence type="ECO:0000256" key="1">
    <source>
        <dbReference type="SAM" id="SignalP"/>
    </source>
</evidence>
<dbReference type="PROSITE" id="PS51257">
    <property type="entry name" value="PROKAR_LIPOPROTEIN"/>
    <property type="match status" value="1"/>
</dbReference>
<dbReference type="InterPro" id="IPR025411">
    <property type="entry name" value="DUF4136"/>
</dbReference>
<accession>A0ABU3CPS5</accession>
<sequence>MKNLNSYLLILLATLTLAACGSGSGPSKDNAKKLKAYDSYAYLPNKDTIKSRKLDNEEIQENIIETINMHMQEEGYVLDIGQPDVLIYVHSMFDENIAGISNPVYTSYSYYRPGHFIGSYYEPYTYENYYTIQRITGSDAKQIPYAERSIVIDFIDRRTNEILWRATSSEEIGTRRMESDIQEYIDEIFKDFP</sequence>
<dbReference type="Gene3D" id="3.30.160.670">
    <property type="match status" value="1"/>
</dbReference>
<dbReference type="EMBL" id="JAVRHO010000040">
    <property type="protein sequence ID" value="MDT0648359.1"/>
    <property type="molecule type" value="Genomic_DNA"/>
</dbReference>
<keyword evidence="1" id="KW-0732">Signal</keyword>
<feature type="domain" description="DUF4136" evidence="2">
    <location>
        <begin position="30"/>
        <end position="193"/>
    </location>
</feature>
<dbReference type="Proteomes" id="UP001245285">
    <property type="component" value="Unassembled WGS sequence"/>
</dbReference>
<proteinExistence type="predicted"/>
<gene>
    <name evidence="3" type="ORF">RM545_16835</name>
</gene>
<name>A0ABU3CPS5_9FLAO</name>
<organism evidence="3 4">
    <name type="scientific">Autumnicola lenta</name>
    <dbReference type="NCBI Taxonomy" id="3075593"/>
    <lineage>
        <taxon>Bacteria</taxon>
        <taxon>Pseudomonadati</taxon>
        <taxon>Bacteroidota</taxon>
        <taxon>Flavobacteriia</taxon>
        <taxon>Flavobacteriales</taxon>
        <taxon>Flavobacteriaceae</taxon>
        <taxon>Autumnicola</taxon>
    </lineage>
</organism>